<gene>
    <name evidence="4" type="ORF">EKG83_12690</name>
</gene>
<dbReference type="RefSeq" id="WP_033427285.1">
    <property type="nucleotide sequence ID" value="NZ_CP034550.1"/>
</dbReference>
<dbReference type="KEGG" id="ssyi:EKG83_12690"/>
<keyword evidence="5" id="KW-1185">Reference proteome</keyword>
<proteinExistence type="predicted"/>
<keyword evidence="2" id="KW-0012">Acyltransferase</keyword>
<organism evidence="4 5">
    <name type="scientific">Saccharothrix syringae</name>
    <name type="common">Nocardiopsis syringae</name>
    <dbReference type="NCBI Taxonomy" id="103733"/>
    <lineage>
        <taxon>Bacteria</taxon>
        <taxon>Bacillati</taxon>
        <taxon>Actinomycetota</taxon>
        <taxon>Actinomycetes</taxon>
        <taxon>Pseudonocardiales</taxon>
        <taxon>Pseudonocardiaceae</taxon>
        <taxon>Saccharothrix</taxon>
    </lineage>
</organism>
<evidence type="ECO:0000256" key="2">
    <source>
        <dbReference type="ARBA" id="ARBA00023315"/>
    </source>
</evidence>
<feature type="domain" description="N-acetyltransferase" evidence="3">
    <location>
        <begin position="4"/>
        <end position="167"/>
    </location>
</feature>
<protein>
    <submittedName>
        <fullName evidence="4">GNAT family N-acetyltransferase</fullName>
    </submittedName>
</protein>
<dbReference type="GO" id="GO:0016747">
    <property type="term" value="F:acyltransferase activity, transferring groups other than amino-acyl groups"/>
    <property type="evidence" value="ECO:0007669"/>
    <property type="project" value="InterPro"/>
</dbReference>
<reference evidence="5" key="1">
    <citation type="journal article" date="2021" name="Curr. Microbiol.">
        <title>Complete genome of nocamycin-producing strain Saccharothrix syringae NRRL B-16468 reveals the biosynthetic potential for secondary metabolites.</title>
        <authorList>
            <person name="Mo X."/>
            <person name="Yang S."/>
        </authorList>
    </citation>
    <scope>NUCLEOTIDE SEQUENCE [LARGE SCALE GENOMIC DNA]</scope>
    <source>
        <strain evidence="5">ATCC 51364 / DSM 43886 / JCM 6844 / KCTC 9398 / NBRC 14523 / NRRL B-16468 / INA 2240</strain>
    </source>
</reference>
<dbReference type="CDD" id="cd04301">
    <property type="entry name" value="NAT_SF"/>
    <property type="match status" value="1"/>
</dbReference>
<sequence length="175" mass="18143">MGETTVRPAGPDDADGIARVHTTAWQTAYRGVLPDDFLDGLSPSRRAGAWRRALLGREGAVHVAVDGTEVVGFAATGPARDDDLRGRGFVELQAVYVDPARWGSGIGFALLGAALADAGPVVLWVLADNPGARRFYERAGFAPDGTTRTGTIGGRDVAEVRYARTAAAGIAGAAP</sequence>
<dbReference type="OrthoDB" id="5243635at2"/>
<dbReference type="AlphaFoldDB" id="A0A5Q0GVS9"/>
<dbReference type="PANTHER" id="PTHR43877">
    <property type="entry name" value="AMINOALKYLPHOSPHONATE N-ACETYLTRANSFERASE-RELATED-RELATED"/>
    <property type="match status" value="1"/>
</dbReference>
<accession>A0A5Q0GVS9</accession>
<evidence type="ECO:0000313" key="4">
    <source>
        <dbReference type="EMBL" id="QFZ18226.1"/>
    </source>
</evidence>
<keyword evidence="1 4" id="KW-0808">Transferase</keyword>
<name>A0A5Q0GVS9_SACSY</name>
<dbReference type="InterPro" id="IPR016181">
    <property type="entry name" value="Acyl_CoA_acyltransferase"/>
</dbReference>
<dbReference type="EMBL" id="CP034550">
    <property type="protein sequence ID" value="QFZ18226.1"/>
    <property type="molecule type" value="Genomic_DNA"/>
</dbReference>
<evidence type="ECO:0000313" key="5">
    <source>
        <dbReference type="Proteomes" id="UP000325787"/>
    </source>
</evidence>
<dbReference type="SUPFAM" id="SSF55729">
    <property type="entry name" value="Acyl-CoA N-acyltransferases (Nat)"/>
    <property type="match status" value="1"/>
</dbReference>
<evidence type="ECO:0000259" key="3">
    <source>
        <dbReference type="PROSITE" id="PS51186"/>
    </source>
</evidence>
<dbReference type="InterPro" id="IPR000182">
    <property type="entry name" value="GNAT_dom"/>
</dbReference>
<dbReference type="Pfam" id="PF00583">
    <property type="entry name" value="Acetyltransf_1"/>
    <property type="match status" value="1"/>
</dbReference>
<evidence type="ECO:0000256" key="1">
    <source>
        <dbReference type="ARBA" id="ARBA00022679"/>
    </source>
</evidence>
<dbReference type="Gene3D" id="3.40.630.30">
    <property type="match status" value="1"/>
</dbReference>
<dbReference type="InterPro" id="IPR050832">
    <property type="entry name" value="Bact_Acetyltransf"/>
</dbReference>
<dbReference type="Proteomes" id="UP000325787">
    <property type="component" value="Chromosome"/>
</dbReference>
<dbReference type="PROSITE" id="PS51186">
    <property type="entry name" value="GNAT"/>
    <property type="match status" value="1"/>
</dbReference>